<dbReference type="PANTHER" id="PTHR46403">
    <property type="entry name" value="TP53-REGULATED INHIBITOR OF APOPTOSIS 1"/>
    <property type="match status" value="1"/>
</dbReference>
<reference evidence="3 4" key="1">
    <citation type="journal article" date="2023" name="Elife">
        <title>Identification of key yeast species and microbe-microbe interactions impacting larval growth of Drosophila in the wild.</title>
        <authorList>
            <person name="Mure A."/>
            <person name="Sugiura Y."/>
            <person name="Maeda R."/>
            <person name="Honda K."/>
            <person name="Sakurai N."/>
            <person name="Takahashi Y."/>
            <person name="Watada M."/>
            <person name="Katoh T."/>
            <person name="Gotoh A."/>
            <person name="Gotoh Y."/>
            <person name="Taniguchi I."/>
            <person name="Nakamura K."/>
            <person name="Hayashi T."/>
            <person name="Katayama T."/>
            <person name="Uemura T."/>
            <person name="Hattori Y."/>
        </authorList>
    </citation>
    <scope>NUCLEOTIDE SEQUENCE [LARGE SCALE GENOMIC DNA]</scope>
    <source>
        <strain evidence="3 4">PK-24</strain>
    </source>
</reference>
<dbReference type="EMBL" id="BTGB01000009">
    <property type="protein sequence ID" value="GMM48975.1"/>
    <property type="molecule type" value="Genomic_DNA"/>
</dbReference>
<dbReference type="Pfam" id="PF05254">
    <property type="entry name" value="UPF0203"/>
    <property type="match status" value="1"/>
</dbReference>
<evidence type="ECO:0000256" key="1">
    <source>
        <dbReference type="ARBA" id="ARBA00006196"/>
    </source>
</evidence>
<comment type="similarity">
    <text evidence="1">Belongs to the TRIAP1/MDM35 family.</text>
</comment>
<dbReference type="GO" id="GO:0005634">
    <property type="term" value="C:nucleus"/>
    <property type="evidence" value="ECO:0007669"/>
    <property type="project" value="TreeGrafter"/>
</dbReference>
<sequence length="95" mass="11058">MGNITSTSFAPECNELKQKYDTCFNTWYSEKFLKGKGLQNECEDFWIEYKECLDIHLAKQGIKPLLEEAKKELPFDENNNITDSQIQSEINKKSS</sequence>
<dbReference type="Proteomes" id="UP001378960">
    <property type="component" value="Unassembled WGS sequence"/>
</dbReference>
<evidence type="ECO:0000313" key="4">
    <source>
        <dbReference type="Proteomes" id="UP001378960"/>
    </source>
</evidence>
<dbReference type="GO" id="GO:0045332">
    <property type="term" value="P:phospholipid translocation"/>
    <property type="evidence" value="ECO:0007669"/>
    <property type="project" value="TreeGrafter"/>
</dbReference>
<keyword evidence="4" id="KW-1185">Reference proteome</keyword>
<gene>
    <name evidence="3" type="ORF">DAPK24_055730</name>
</gene>
<proteinExistence type="inferred from homology"/>
<dbReference type="GO" id="GO:0005829">
    <property type="term" value="C:cytosol"/>
    <property type="evidence" value="ECO:0007669"/>
    <property type="project" value="TreeGrafter"/>
</dbReference>
<comment type="caution">
    <text evidence="3">The sequence shown here is derived from an EMBL/GenBank/DDBJ whole genome shotgun (WGS) entry which is preliminary data.</text>
</comment>
<dbReference type="GO" id="GO:1990050">
    <property type="term" value="F:phosphatidic acid transfer activity"/>
    <property type="evidence" value="ECO:0007669"/>
    <property type="project" value="TreeGrafter"/>
</dbReference>
<organism evidence="3 4">
    <name type="scientific">Pichia kluyveri</name>
    <name type="common">Yeast</name>
    <dbReference type="NCBI Taxonomy" id="36015"/>
    <lineage>
        <taxon>Eukaryota</taxon>
        <taxon>Fungi</taxon>
        <taxon>Dikarya</taxon>
        <taxon>Ascomycota</taxon>
        <taxon>Saccharomycotina</taxon>
        <taxon>Pichiomycetes</taxon>
        <taxon>Pichiales</taxon>
        <taxon>Pichiaceae</taxon>
        <taxon>Pichia</taxon>
    </lineage>
</organism>
<evidence type="ECO:0000313" key="3">
    <source>
        <dbReference type="EMBL" id="GMM48975.1"/>
    </source>
</evidence>
<accession>A0AAV5RCD4</accession>
<name>A0AAV5RCD4_PICKL</name>
<dbReference type="GO" id="GO:0005758">
    <property type="term" value="C:mitochondrial intermembrane space"/>
    <property type="evidence" value="ECO:0007669"/>
    <property type="project" value="TreeGrafter"/>
</dbReference>
<keyword evidence="2" id="KW-1015">Disulfide bond</keyword>
<dbReference type="InterPro" id="IPR007918">
    <property type="entry name" value="MDM35_apoptosis"/>
</dbReference>
<evidence type="ECO:0000256" key="2">
    <source>
        <dbReference type="ARBA" id="ARBA00023157"/>
    </source>
</evidence>
<dbReference type="PANTHER" id="PTHR46403:SF1">
    <property type="entry name" value="TP53-REGULATED INHIBITOR OF APOPTOSIS 1"/>
    <property type="match status" value="1"/>
</dbReference>
<dbReference type="AlphaFoldDB" id="A0AAV5RCD4"/>
<protein>
    <submittedName>
        <fullName evidence="3">Mdm35 protein</fullName>
    </submittedName>
</protein>